<keyword evidence="2" id="KW-1185">Reference proteome</keyword>
<accession>A0A0L0G3H1</accession>
<organism evidence="1 2">
    <name type="scientific">Sphaeroforma arctica JP610</name>
    <dbReference type="NCBI Taxonomy" id="667725"/>
    <lineage>
        <taxon>Eukaryota</taxon>
        <taxon>Ichthyosporea</taxon>
        <taxon>Ichthyophonida</taxon>
        <taxon>Sphaeroforma</taxon>
    </lineage>
</organism>
<dbReference type="InterPro" id="IPR035899">
    <property type="entry name" value="DBL_dom_sf"/>
</dbReference>
<dbReference type="AlphaFoldDB" id="A0A0L0G3H1"/>
<evidence type="ECO:0000313" key="2">
    <source>
        <dbReference type="Proteomes" id="UP000054560"/>
    </source>
</evidence>
<gene>
    <name evidence="1" type="ORF">SARC_04154</name>
</gene>
<dbReference type="GeneID" id="25904658"/>
<dbReference type="EMBL" id="KQ241821">
    <property type="protein sequence ID" value="KNC83595.1"/>
    <property type="molecule type" value="Genomic_DNA"/>
</dbReference>
<reference evidence="1 2" key="1">
    <citation type="submission" date="2011-02" db="EMBL/GenBank/DDBJ databases">
        <title>The Genome Sequence of Sphaeroforma arctica JP610.</title>
        <authorList>
            <consortium name="The Broad Institute Genome Sequencing Platform"/>
            <person name="Russ C."/>
            <person name="Cuomo C."/>
            <person name="Young S.K."/>
            <person name="Zeng Q."/>
            <person name="Gargeya S."/>
            <person name="Alvarado L."/>
            <person name="Berlin A."/>
            <person name="Chapman S.B."/>
            <person name="Chen Z."/>
            <person name="Freedman E."/>
            <person name="Gellesch M."/>
            <person name="Goldberg J."/>
            <person name="Griggs A."/>
            <person name="Gujja S."/>
            <person name="Heilman E."/>
            <person name="Heiman D."/>
            <person name="Howarth C."/>
            <person name="Mehta T."/>
            <person name="Neiman D."/>
            <person name="Pearson M."/>
            <person name="Roberts A."/>
            <person name="Saif S."/>
            <person name="Shea T."/>
            <person name="Shenoy N."/>
            <person name="Sisk P."/>
            <person name="Stolte C."/>
            <person name="Sykes S."/>
            <person name="White J."/>
            <person name="Yandava C."/>
            <person name="Burger G."/>
            <person name="Gray M.W."/>
            <person name="Holland P.W.H."/>
            <person name="King N."/>
            <person name="Lang F.B.F."/>
            <person name="Roger A.J."/>
            <person name="Ruiz-Trillo I."/>
            <person name="Haas B."/>
            <person name="Nusbaum C."/>
            <person name="Birren B."/>
        </authorList>
    </citation>
    <scope>NUCLEOTIDE SEQUENCE [LARGE SCALE GENOMIC DNA]</scope>
    <source>
        <strain evidence="1 2">JP610</strain>
    </source>
</reference>
<dbReference type="Proteomes" id="UP000054560">
    <property type="component" value="Unassembled WGS sequence"/>
</dbReference>
<evidence type="ECO:0000313" key="1">
    <source>
        <dbReference type="EMBL" id="KNC83595.1"/>
    </source>
</evidence>
<name>A0A0L0G3H1_9EUKA</name>
<dbReference type="SUPFAM" id="SSF48065">
    <property type="entry name" value="DBL homology domain (DH-domain)"/>
    <property type="match status" value="1"/>
</dbReference>
<proteinExistence type="predicted"/>
<protein>
    <submittedName>
        <fullName evidence="1">Uncharacterized protein</fullName>
    </submittedName>
</protein>
<dbReference type="RefSeq" id="XP_014157497.1">
    <property type="nucleotide sequence ID" value="XM_014302022.1"/>
</dbReference>
<sequence>MTEVLKHTEPDHFDYDDLLNICHKIEAALMSTNTEKGEMENNEKYYSYLALIDNLDRDLYSLMKPGQMIHEFDCGYSLSVENEGKQKGYNVKTNNKLIIINSAAFVLRPYQNSDNKRHYTALKVVRFNDVDIMFAVPEGTLHFVVLTKDREGDSDRFIVHFKDLKSRDKVLELFVEQLKLILRTADLKITHDTDCFKGTDQSSGGSQTR</sequence>